<evidence type="ECO:0008006" key="2">
    <source>
        <dbReference type="Google" id="ProtNLM"/>
    </source>
</evidence>
<dbReference type="PANTHER" id="PTHR46250">
    <property type="entry name" value="MYB/SANT-LIKE DNA-BINDING DOMAIN PROTEIN-RELATED"/>
    <property type="match status" value="1"/>
</dbReference>
<protein>
    <recommendedName>
        <fullName evidence="2">Retrotransposon protein</fullName>
    </recommendedName>
</protein>
<evidence type="ECO:0000313" key="1">
    <source>
        <dbReference type="EnsemblPlants" id="MELO3C029013.2.1"/>
    </source>
</evidence>
<name>A0A9I9E5D9_CUCME</name>
<dbReference type="Gramene" id="MELO3C029013.2.1">
    <property type="protein sequence ID" value="MELO3C029013.2.1"/>
    <property type="gene ID" value="MELO3C029013.2"/>
</dbReference>
<accession>A0A9I9E5D9</accession>
<sequence length="90" mass="10190">MASKNSKATNHRRIIIEDEVLVECLLQLVEKGGWRADNGTFKLGYLVQVQKLMKEKIPGSNIQVTPNLESRVKILKKQYIDIHRDDGASA</sequence>
<dbReference type="EnsemblPlants" id="MELO3C029013.2.1">
    <property type="protein sequence ID" value="MELO3C029013.2.1"/>
    <property type="gene ID" value="MELO3C029013.2"/>
</dbReference>
<organism evidence="1">
    <name type="scientific">Cucumis melo</name>
    <name type="common">Muskmelon</name>
    <dbReference type="NCBI Taxonomy" id="3656"/>
    <lineage>
        <taxon>Eukaryota</taxon>
        <taxon>Viridiplantae</taxon>
        <taxon>Streptophyta</taxon>
        <taxon>Embryophyta</taxon>
        <taxon>Tracheophyta</taxon>
        <taxon>Spermatophyta</taxon>
        <taxon>Magnoliopsida</taxon>
        <taxon>eudicotyledons</taxon>
        <taxon>Gunneridae</taxon>
        <taxon>Pentapetalae</taxon>
        <taxon>rosids</taxon>
        <taxon>fabids</taxon>
        <taxon>Cucurbitales</taxon>
        <taxon>Cucurbitaceae</taxon>
        <taxon>Benincaseae</taxon>
        <taxon>Cucumis</taxon>
    </lineage>
</organism>
<dbReference type="AlphaFoldDB" id="A0A9I9E5D9"/>
<reference evidence="1" key="1">
    <citation type="submission" date="2023-03" db="UniProtKB">
        <authorList>
            <consortium name="EnsemblPlants"/>
        </authorList>
    </citation>
    <scope>IDENTIFICATION</scope>
</reference>
<proteinExistence type="predicted"/>
<dbReference type="PANTHER" id="PTHR46250:SF18">
    <property type="entry name" value="MYB_SANT-LIKE DOMAIN-CONTAINING PROTEIN"/>
    <property type="match status" value="1"/>
</dbReference>